<dbReference type="SUPFAM" id="SSF52833">
    <property type="entry name" value="Thioredoxin-like"/>
    <property type="match status" value="1"/>
</dbReference>
<reference evidence="2 3" key="1">
    <citation type="submission" date="2020-06" db="EMBL/GenBank/DDBJ databases">
        <title>Whole-genome sequence of Allochromatium humboldtianum DSM 21881, type strain.</title>
        <authorList>
            <person name="Kyndt J.A."/>
            <person name="Meyer T.E."/>
        </authorList>
    </citation>
    <scope>NUCLEOTIDE SEQUENCE [LARGE SCALE GENOMIC DNA]</scope>
    <source>
        <strain evidence="2 3">DSM 21881</strain>
    </source>
</reference>
<dbReference type="AlphaFoldDB" id="A0A850RMH5"/>
<dbReference type="PANTHER" id="PTHR43640:SF1">
    <property type="entry name" value="THIOREDOXIN-DEPENDENT PEROXIREDOXIN"/>
    <property type="match status" value="1"/>
</dbReference>
<sequence length="185" mass="20431">MVSTETPLCDFGAPAPDFALPGVDGRIWTRDQCKGPRGLLVMFICNHCPYVKAIRDRLVRDARELAALGIGCVAISSNDVNDYPEDSFDHMKQVAAEFDFPFPYLYDESQAVARAYGAVCTPDFFGYDSELGLQYRGRLDASRKEAAPPDVRRDLFEAMKQVAETGAGPAEQIPSMGCSIKWKAH</sequence>
<dbReference type="InterPro" id="IPR000866">
    <property type="entry name" value="AhpC/TSA"/>
</dbReference>
<organism evidence="2 3">
    <name type="scientific">Allochromatium humboldtianum</name>
    <dbReference type="NCBI Taxonomy" id="504901"/>
    <lineage>
        <taxon>Bacteria</taxon>
        <taxon>Pseudomonadati</taxon>
        <taxon>Pseudomonadota</taxon>
        <taxon>Gammaproteobacteria</taxon>
        <taxon>Chromatiales</taxon>
        <taxon>Chromatiaceae</taxon>
        <taxon>Allochromatium</taxon>
    </lineage>
</organism>
<name>A0A850RMH5_9GAMM</name>
<evidence type="ECO:0000313" key="3">
    <source>
        <dbReference type="Proteomes" id="UP000592294"/>
    </source>
</evidence>
<accession>A0A850RMH5</accession>
<dbReference type="InterPro" id="IPR047262">
    <property type="entry name" value="PRX-like1"/>
</dbReference>
<proteinExistence type="predicted"/>
<dbReference type="GO" id="GO:0016209">
    <property type="term" value="F:antioxidant activity"/>
    <property type="evidence" value="ECO:0007669"/>
    <property type="project" value="InterPro"/>
</dbReference>
<dbReference type="Proteomes" id="UP000592294">
    <property type="component" value="Unassembled WGS sequence"/>
</dbReference>
<dbReference type="PANTHER" id="PTHR43640">
    <property type="entry name" value="OS07G0260300 PROTEIN"/>
    <property type="match status" value="1"/>
</dbReference>
<dbReference type="Gene3D" id="3.40.30.10">
    <property type="entry name" value="Glutaredoxin"/>
    <property type="match status" value="1"/>
</dbReference>
<comment type="caution">
    <text evidence="2">The sequence shown here is derived from an EMBL/GenBank/DDBJ whole genome shotgun (WGS) entry which is preliminary data.</text>
</comment>
<protein>
    <submittedName>
        <fullName evidence="2">Thioredoxin family protein</fullName>
    </submittedName>
</protein>
<dbReference type="GO" id="GO:0016491">
    <property type="term" value="F:oxidoreductase activity"/>
    <property type="evidence" value="ECO:0007669"/>
    <property type="project" value="InterPro"/>
</dbReference>
<dbReference type="CDD" id="cd02969">
    <property type="entry name" value="PRX_like1"/>
    <property type="match status" value="1"/>
</dbReference>
<evidence type="ECO:0000313" key="2">
    <source>
        <dbReference type="EMBL" id="NVZ10671.1"/>
    </source>
</evidence>
<dbReference type="PROSITE" id="PS51352">
    <property type="entry name" value="THIOREDOXIN_2"/>
    <property type="match status" value="1"/>
</dbReference>
<feature type="domain" description="Thioredoxin" evidence="1">
    <location>
        <begin position="9"/>
        <end position="161"/>
    </location>
</feature>
<dbReference type="InterPro" id="IPR036249">
    <property type="entry name" value="Thioredoxin-like_sf"/>
</dbReference>
<evidence type="ECO:0000259" key="1">
    <source>
        <dbReference type="PROSITE" id="PS51352"/>
    </source>
</evidence>
<dbReference type="Pfam" id="PF00578">
    <property type="entry name" value="AhpC-TSA"/>
    <property type="match status" value="1"/>
</dbReference>
<dbReference type="EMBL" id="JABZEO010000011">
    <property type="protein sequence ID" value="NVZ10671.1"/>
    <property type="molecule type" value="Genomic_DNA"/>
</dbReference>
<dbReference type="RefSeq" id="WP_176977402.1">
    <property type="nucleotide sequence ID" value="NZ_JABZEO010000011.1"/>
</dbReference>
<keyword evidence="3" id="KW-1185">Reference proteome</keyword>
<dbReference type="InterPro" id="IPR013766">
    <property type="entry name" value="Thioredoxin_domain"/>
</dbReference>
<gene>
    <name evidence="2" type="ORF">HW932_15515</name>
</gene>